<reference evidence="3 4" key="1">
    <citation type="submission" date="2016-07" db="EMBL/GenBank/DDBJ databases">
        <title>Pervasive Adenine N6-methylation of Active Genes in Fungi.</title>
        <authorList>
            <consortium name="DOE Joint Genome Institute"/>
            <person name="Mondo S.J."/>
            <person name="Dannebaum R.O."/>
            <person name="Kuo R.C."/>
            <person name="Labutti K."/>
            <person name="Haridas S."/>
            <person name="Kuo A."/>
            <person name="Salamov A."/>
            <person name="Ahrendt S.R."/>
            <person name="Lipzen A."/>
            <person name="Sullivan W."/>
            <person name="Andreopoulos W.B."/>
            <person name="Clum A."/>
            <person name="Lindquist E."/>
            <person name="Daum C."/>
            <person name="Ramamoorthy G.K."/>
            <person name="Gryganskyi A."/>
            <person name="Culley D."/>
            <person name="Magnuson J.K."/>
            <person name="James T.Y."/>
            <person name="O'Malley M.A."/>
            <person name="Stajich J.E."/>
            <person name="Spatafora J.W."/>
            <person name="Visel A."/>
            <person name="Grigoriev I.V."/>
        </authorList>
    </citation>
    <scope>NUCLEOTIDE SEQUENCE [LARGE SCALE GENOMIC DNA]</scope>
    <source>
        <strain evidence="3 4">CBS 115471</strain>
    </source>
</reference>
<organism evidence="3 4">
    <name type="scientific">Clohesyomyces aquaticus</name>
    <dbReference type="NCBI Taxonomy" id="1231657"/>
    <lineage>
        <taxon>Eukaryota</taxon>
        <taxon>Fungi</taxon>
        <taxon>Dikarya</taxon>
        <taxon>Ascomycota</taxon>
        <taxon>Pezizomycotina</taxon>
        <taxon>Dothideomycetes</taxon>
        <taxon>Pleosporomycetidae</taxon>
        <taxon>Pleosporales</taxon>
        <taxon>Lindgomycetaceae</taxon>
        <taxon>Clohesyomyces</taxon>
    </lineage>
</organism>
<dbReference type="Pfam" id="PF24800">
    <property type="entry name" value="DUF7702"/>
    <property type="match status" value="1"/>
</dbReference>
<keyword evidence="1" id="KW-0472">Membrane</keyword>
<name>A0A1Y1ZTJ9_9PLEO</name>
<gene>
    <name evidence="3" type="ORF">BCR34DRAFT_623719</name>
</gene>
<dbReference type="InterPro" id="IPR056119">
    <property type="entry name" value="DUF7702"/>
</dbReference>
<evidence type="ECO:0000259" key="2">
    <source>
        <dbReference type="Pfam" id="PF24800"/>
    </source>
</evidence>
<feature type="domain" description="DUF7702" evidence="2">
    <location>
        <begin position="8"/>
        <end position="233"/>
    </location>
</feature>
<protein>
    <recommendedName>
        <fullName evidence="2">DUF7702 domain-containing protein</fullName>
    </recommendedName>
</protein>
<dbReference type="PANTHER" id="PTHR42109:SF2">
    <property type="entry name" value="INTEGRAL MEMBRANE PROTEIN"/>
    <property type="match status" value="1"/>
</dbReference>
<dbReference type="PANTHER" id="PTHR42109">
    <property type="entry name" value="UNPLACED GENOMIC SCAFFOLD UM_SCAF_CONTIG_1.265, WHOLE GENOME SHOTGUN SEQUENCE"/>
    <property type="match status" value="1"/>
</dbReference>
<sequence>MGNGDGQIHYRDGIALAQVILFATSTLVALKLRWTGRMCWFTIGGFSIIRTVGAGCMLGTINKDSMGLWAGVFVCEGLGILMLIFALWEMMGRINSTVPTVHKRIFQVPQILTYIDIGVSIAGFITVSKKKHDQLLPTPWSRAGIAILFLIYLYTVGVWAYFWFQRHRYDQDSTRLAMCVGACMPLMLIRVTYSLIFIATANMMWNAVKGSPTAYLLMTMIPEVIMVGLCCFTVWNTLPAIEMQKQAKYQRAEEEGQSLGELPR</sequence>
<feature type="transmembrane region" description="Helical" evidence="1">
    <location>
        <begin position="176"/>
        <end position="201"/>
    </location>
</feature>
<dbReference type="EMBL" id="MCFA01000040">
    <property type="protein sequence ID" value="ORY13583.1"/>
    <property type="molecule type" value="Genomic_DNA"/>
</dbReference>
<feature type="transmembrane region" description="Helical" evidence="1">
    <location>
        <begin position="111"/>
        <end position="128"/>
    </location>
</feature>
<dbReference type="OrthoDB" id="2560628at2759"/>
<feature type="transmembrane region" description="Helical" evidence="1">
    <location>
        <begin position="67"/>
        <end position="90"/>
    </location>
</feature>
<keyword evidence="1" id="KW-0812">Transmembrane</keyword>
<dbReference type="Proteomes" id="UP000193144">
    <property type="component" value="Unassembled WGS sequence"/>
</dbReference>
<evidence type="ECO:0000313" key="3">
    <source>
        <dbReference type="EMBL" id="ORY13583.1"/>
    </source>
</evidence>
<comment type="caution">
    <text evidence="3">The sequence shown here is derived from an EMBL/GenBank/DDBJ whole genome shotgun (WGS) entry which is preliminary data.</text>
</comment>
<feature type="transmembrane region" description="Helical" evidence="1">
    <location>
        <begin position="39"/>
        <end position="61"/>
    </location>
</feature>
<evidence type="ECO:0000313" key="4">
    <source>
        <dbReference type="Proteomes" id="UP000193144"/>
    </source>
</evidence>
<keyword evidence="4" id="KW-1185">Reference proteome</keyword>
<accession>A0A1Y1ZTJ9</accession>
<keyword evidence="1" id="KW-1133">Transmembrane helix</keyword>
<feature type="transmembrane region" description="Helical" evidence="1">
    <location>
        <begin position="140"/>
        <end position="164"/>
    </location>
</feature>
<proteinExistence type="predicted"/>
<evidence type="ECO:0000256" key="1">
    <source>
        <dbReference type="SAM" id="Phobius"/>
    </source>
</evidence>
<dbReference type="AlphaFoldDB" id="A0A1Y1ZTJ9"/>
<feature type="transmembrane region" description="Helical" evidence="1">
    <location>
        <begin position="13"/>
        <end position="32"/>
    </location>
</feature>
<dbReference type="STRING" id="1231657.A0A1Y1ZTJ9"/>
<feature type="transmembrane region" description="Helical" evidence="1">
    <location>
        <begin position="213"/>
        <end position="238"/>
    </location>
</feature>